<dbReference type="Pfam" id="PF20194">
    <property type="entry name" value="DUF6557"/>
    <property type="match status" value="1"/>
</dbReference>
<name>A0A368UJT3_9BACT</name>
<gene>
    <name evidence="2" type="ORF">DFO77_13436</name>
</gene>
<feature type="coiled-coil region" evidence="1">
    <location>
        <begin position="130"/>
        <end position="179"/>
    </location>
</feature>
<protein>
    <submittedName>
        <fullName evidence="2">Uncharacterized protein</fullName>
    </submittedName>
</protein>
<evidence type="ECO:0000313" key="2">
    <source>
        <dbReference type="EMBL" id="RCW28922.1"/>
    </source>
</evidence>
<evidence type="ECO:0000313" key="3">
    <source>
        <dbReference type="Proteomes" id="UP000252733"/>
    </source>
</evidence>
<dbReference type="Proteomes" id="UP000252733">
    <property type="component" value="Unassembled WGS sequence"/>
</dbReference>
<dbReference type="RefSeq" id="WP_114438033.1">
    <property type="nucleotide sequence ID" value="NZ_QPIZ01000034.1"/>
</dbReference>
<proteinExistence type="predicted"/>
<reference evidence="2 3" key="1">
    <citation type="submission" date="2018-07" db="EMBL/GenBank/DDBJ databases">
        <title>Freshwater and sediment microbial communities from various areas in North America, analyzing microbe dynamics in response to fracking.</title>
        <authorList>
            <person name="Lamendella R."/>
        </authorList>
    </citation>
    <scope>NUCLEOTIDE SEQUENCE [LARGE SCALE GENOMIC DNA]</scope>
    <source>
        <strain evidence="2 3">160A</strain>
    </source>
</reference>
<dbReference type="AlphaFoldDB" id="A0A368UJT3"/>
<comment type="caution">
    <text evidence="2">The sequence shown here is derived from an EMBL/GenBank/DDBJ whole genome shotgun (WGS) entry which is preliminary data.</text>
</comment>
<organism evidence="2 3">
    <name type="scientific">Marinilabilia salmonicolor</name>
    <dbReference type="NCBI Taxonomy" id="989"/>
    <lineage>
        <taxon>Bacteria</taxon>
        <taxon>Pseudomonadati</taxon>
        <taxon>Bacteroidota</taxon>
        <taxon>Bacteroidia</taxon>
        <taxon>Marinilabiliales</taxon>
        <taxon>Marinilabiliaceae</taxon>
        <taxon>Marinilabilia</taxon>
    </lineage>
</organism>
<accession>A0A368UJT3</accession>
<keyword evidence="1" id="KW-0175">Coiled coil</keyword>
<sequence length="180" mass="21325">MKFGDIVKSCNWLSIEMVLLNLYPEEKKNISGYQKVFEKLRFLQPKESDVSIVISREEDDFDQTEYMDVSGYHNHPKENEGGLTTSLALDFTPWNEWLGMDIDKDTLDGFSELEIIAHCLYEMTFVGFDEEDIKAELDRVNDIAEEFQNMTEEEKRQNLKSWEELKKEWENEDNDKEEDK</sequence>
<dbReference type="EMBL" id="QPIZ01000034">
    <property type="protein sequence ID" value="RCW28922.1"/>
    <property type="molecule type" value="Genomic_DNA"/>
</dbReference>
<evidence type="ECO:0000256" key="1">
    <source>
        <dbReference type="SAM" id="Coils"/>
    </source>
</evidence>
<keyword evidence="3" id="KW-1185">Reference proteome</keyword>
<dbReference type="InterPro" id="IPR046687">
    <property type="entry name" value="DUF6557"/>
</dbReference>